<dbReference type="GO" id="GO:0016874">
    <property type="term" value="F:ligase activity"/>
    <property type="evidence" value="ECO:0007669"/>
    <property type="project" value="UniProtKB-KW"/>
</dbReference>
<protein>
    <submittedName>
        <fullName evidence="1">Proline-tRNA ligase</fullName>
    </submittedName>
</protein>
<name>A0A2P6VKU4_9CHLO</name>
<comment type="caution">
    <text evidence="1">The sequence shown here is derived from an EMBL/GenBank/DDBJ whole genome shotgun (WGS) entry which is preliminary data.</text>
</comment>
<dbReference type="EMBL" id="LHPF02000004">
    <property type="protein sequence ID" value="PSC74726.1"/>
    <property type="molecule type" value="Genomic_DNA"/>
</dbReference>
<organism evidence="1 2">
    <name type="scientific">Micractinium conductrix</name>
    <dbReference type="NCBI Taxonomy" id="554055"/>
    <lineage>
        <taxon>Eukaryota</taxon>
        <taxon>Viridiplantae</taxon>
        <taxon>Chlorophyta</taxon>
        <taxon>core chlorophytes</taxon>
        <taxon>Trebouxiophyceae</taxon>
        <taxon>Chlorellales</taxon>
        <taxon>Chlorellaceae</taxon>
        <taxon>Chlorella clade</taxon>
        <taxon>Micractinium</taxon>
    </lineage>
</organism>
<accession>A0A2P6VKU4</accession>
<keyword evidence="2" id="KW-1185">Reference proteome</keyword>
<keyword evidence="1" id="KW-0436">Ligase</keyword>
<evidence type="ECO:0000313" key="2">
    <source>
        <dbReference type="Proteomes" id="UP000239649"/>
    </source>
</evidence>
<proteinExistence type="predicted"/>
<dbReference type="OrthoDB" id="513143at2759"/>
<reference evidence="1 2" key="1">
    <citation type="journal article" date="2018" name="Plant J.">
        <title>Genome sequences of Chlorella sorokiniana UTEX 1602 and Micractinium conductrix SAG 241.80: implications to maltose excretion by a green alga.</title>
        <authorList>
            <person name="Arriola M.B."/>
            <person name="Velmurugan N."/>
            <person name="Zhang Y."/>
            <person name="Plunkett M.H."/>
            <person name="Hondzo H."/>
            <person name="Barney B.M."/>
        </authorList>
    </citation>
    <scope>NUCLEOTIDE SEQUENCE [LARGE SCALE GENOMIC DNA]</scope>
    <source>
        <strain evidence="1 2">SAG 241.80</strain>
    </source>
</reference>
<dbReference type="AlphaFoldDB" id="A0A2P6VKU4"/>
<gene>
    <name evidence="1" type="ORF">C2E20_2281</name>
</gene>
<dbReference type="Proteomes" id="UP000239649">
    <property type="component" value="Unassembled WGS sequence"/>
</dbReference>
<sequence>MSAASMLGNFASRQRAAEGHYFAAEGQQTVMRHMEKMVQQGKMDAAALEAAQRAAEECAVSGIPTEVITRRAEYVYDHKPGLVPARRFNDKAYMQMGTKISMGRARWTADGASIFSVADGKRLAQEPPPSATYYESLRAAKIQRCALETPTVAGYRLLPEMTPGRAFLWGSVLAVWGVGALVATTARGLDINNKEDAPNRLRLIFAPMGEFLEARLAPLRASMSIGAVTGEAMREGAEQSQMVKELRTLFSH</sequence>
<evidence type="ECO:0000313" key="1">
    <source>
        <dbReference type="EMBL" id="PSC74726.1"/>
    </source>
</evidence>